<accession>A0A238ZZP9</accession>
<evidence type="ECO:0000313" key="2">
    <source>
        <dbReference type="EMBL" id="SNR88113.1"/>
    </source>
</evidence>
<dbReference type="RefSeq" id="WP_089371838.1">
    <property type="nucleotide sequence ID" value="NZ_FZNY01000004.1"/>
</dbReference>
<evidence type="ECO:0000313" key="3">
    <source>
        <dbReference type="Proteomes" id="UP000198379"/>
    </source>
</evidence>
<dbReference type="EMBL" id="FZNY01000004">
    <property type="protein sequence ID" value="SNR88113.1"/>
    <property type="molecule type" value="Genomic_DNA"/>
</dbReference>
<feature type="transmembrane region" description="Helical" evidence="1">
    <location>
        <begin position="211"/>
        <end position="233"/>
    </location>
</feature>
<sequence>MRGYSHKATQFLGYSIKILILAMVLLFVWQRVTRDTTTILEVFKSNVNTLFTYSNIAILLLLSILNWLFEVYKWKTLAKHCSPISTKESLLQSLKAHIVSLITPAKIGEYGAKALFFPAPLRKKTLFLTLLGNGYQMLATTVFGVLGIGICSYYLFPAFIGYYLILVLVLIVLFYGTPKLLHHIHWSIKGYSWQRIRDFMKTIASSNKHKALFFSFARYLIFAHQFYFLLVLFQVDVSYILAMGLIATMYVLSSIIPMLQLFDVVLKTGVAVAVFSWIDAPEITIVSITCIMWFFNMVLPIIPGSYFILTDTSLSTQKTMSI</sequence>
<gene>
    <name evidence="2" type="ORF">SAMN06265376_10412</name>
</gene>
<keyword evidence="1" id="KW-0472">Membrane</keyword>
<feature type="transmembrane region" description="Helical" evidence="1">
    <location>
        <begin position="12"/>
        <end position="30"/>
    </location>
</feature>
<name>A0A238ZZP9_9FLAO</name>
<keyword evidence="3" id="KW-1185">Reference proteome</keyword>
<keyword evidence="1" id="KW-1133">Transmembrane helix</keyword>
<dbReference type="OrthoDB" id="1121314at2"/>
<feature type="transmembrane region" description="Helical" evidence="1">
    <location>
        <begin position="284"/>
        <end position="309"/>
    </location>
</feature>
<dbReference type="AlphaFoldDB" id="A0A238ZZP9"/>
<feature type="transmembrane region" description="Helical" evidence="1">
    <location>
        <begin position="50"/>
        <end position="69"/>
    </location>
</feature>
<feature type="transmembrane region" description="Helical" evidence="1">
    <location>
        <begin position="239"/>
        <end position="256"/>
    </location>
</feature>
<keyword evidence="1" id="KW-0812">Transmembrane</keyword>
<proteinExistence type="predicted"/>
<reference evidence="2 3" key="1">
    <citation type="submission" date="2017-06" db="EMBL/GenBank/DDBJ databases">
        <authorList>
            <person name="Kim H.J."/>
            <person name="Triplett B.A."/>
        </authorList>
    </citation>
    <scope>NUCLEOTIDE SEQUENCE [LARGE SCALE GENOMIC DNA]</scope>
    <source>
        <strain evidence="2 3">DSM 25597</strain>
    </source>
</reference>
<feature type="transmembrane region" description="Helical" evidence="1">
    <location>
        <begin position="126"/>
        <end position="148"/>
    </location>
</feature>
<feature type="transmembrane region" description="Helical" evidence="1">
    <location>
        <begin position="154"/>
        <end position="175"/>
    </location>
</feature>
<organism evidence="2 3">
    <name type="scientific">Dokdonia pacifica</name>
    <dbReference type="NCBI Taxonomy" id="1627892"/>
    <lineage>
        <taxon>Bacteria</taxon>
        <taxon>Pseudomonadati</taxon>
        <taxon>Bacteroidota</taxon>
        <taxon>Flavobacteriia</taxon>
        <taxon>Flavobacteriales</taxon>
        <taxon>Flavobacteriaceae</taxon>
        <taxon>Dokdonia</taxon>
    </lineage>
</organism>
<dbReference type="Proteomes" id="UP000198379">
    <property type="component" value="Unassembled WGS sequence"/>
</dbReference>
<evidence type="ECO:0000256" key="1">
    <source>
        <dbReference type="SAM" id="Phobius"/>
    </source>
</evidence>
<protein>
    <submittedName>
        <fullName evidence="2">Lysylphosphatidylglycerol synthase TM region</fullName>
    </submittedName>
</protein>